<name>F2UXY1_ACTVI</name>
<feature type="compositionally biased region" description="Low complexity" evidence="1">
    <location>
        <begin position="15"/>
        <end position="29"/>
    </location>
</feature>
<feature type="transmembrane region" description="Helical" evidence="2">
    <location>
        <begin position="79"/>
        <end position="96"/>
    </location>
</feature>
<evidence type="ECO:0000313" key="4">
    <source>
        <dbReference type="Proteomes" id="UP000004668"/>
    </source>
</evidence>
<dbReference type="HOGENOM" id="CLU_1227003_0_0_11"/>
<dbReference type="Proteomes" id="UP000004668">
    <property type="component" value="Unassembled WGS sequence"/>
</dbReference>
<feature type="transmembrane region" description="Helical" evidence="2">
    <location>
        <begin position="199"/>
        <end position="216"/>
    </location>
</feature>
<keyword evidence="2" id="KW-0472">Membrane</keyword>
<evidence type="ECO:0000256" key="1">
    <source>
        <dbReference type="SAM" id="MobiDB-lite"/>
    </source>
</evidence>
<feature type="transmembrane region" description="Helical" evidence="2">
    <location>
        <begin position="142"/>
        <end position="161"/>
    </location>
</feature>
<proteinExistence type="predicted"/>
<evidence type="ECO:0000256" key="2">
    <source>
        <dbReference type="SAM" id="Phobius"/>
    </source>
</evidence>
<keyword evidence="2" id="KW-0812">Transmembrane</keyword>
<accession>F2UXY1</accession>
<sequence>SPSAPSPQQTPDWFAAAPAARGLSASADAGQSDDPEERGRSRARQAAMTMTGAEEEDDAILLKGASTLSAPSSRVETHWAGVLVAIVLFPLAWFLVHDGAATLTGGNPSAWPSAASPMGALEILGGTAACAAALFMISRSSLGAFVVGALSTVIGLPFILMPGVTKSILGPTVNRLQAHSDLGKALSTYVMDDGLSGRFILMGVLTIMVAVVGHVARRSGQRTQD</sequence>
<feature type="transmembrane region" description="Helical" evidence="2">
    <location>
        <begin position="116"/>
        <end position="135"/>
    </location>
</feature>
<keyword evidence="2" id="KW-1133">Transmembrane helix</keyword>
<feature type="compositionally biased region" description="Polar residues" evidence="1">
    <location>
        <begin position="1"/>
        <end position="11"/>
    </location>
</feature>
<dbReference type="EMBL" id="ACRE02000050">
    <property type="protein sequence ID" value="EGE38082.2"/>
    <property type="molecule type" value="Genomic_DNA"/>
</dbReference>
<evidence type="ECO:0000313" key="3">
    <source>
        <dbReference type="EMBL" id="EGE38082.2"/>
    </source>
</evidence>
<dbReference type="RefSeq" id="WP_020991980.1">
    <property type="nucleotide sequence ID" value="NZ_KI391969.1"/>
</dbReference>
<reference evidence="4" key="1">
    <citation type="submission" date="2010-02" db="EMBL/GenBank/DDBJ databases">
        <title>The Genome Sequence of Prevotella oris strain C735.</title>
        <authorList>
            <consortium name="The Broad Institute Genome Sequencing Platform"/>
            <person name="Ward D."/>
            <person name="Feldgarden M."/>
            <person name="Earl A."/>
            <person name="Young S.K."/>
            <person name="Zeng Q."/>
            <person name="Koehrsen M."/>
            <person name="Alvarado L."/>
            <person name="Berlin A."/>
            <person name="Bochicchio J."/>
            <person name="Borenstein D."/>
            <person name="Chapman S.B."/>
            <person name="Chen Z."/>
            <person name="Engels R."/>
            <person name="Freedman E."/>
            <person name="Gellesch M."/>
            <person name="Goldberg J."/>
            <person name="Griggs A."/>
            <person name="Gujja S."/>
            <person name="Heilman E."/>
            <person name="Heiman D."/>
            <person name="Hepburn T."/>
            <person name="Howarth C."/>
            <person name="Jen D."/>
            <person name="Larson L."/>
            <person name="Mehta T."/>
            <person name="Park D."/>
            <person name="Pearson M."/>
            <person name="Roberts A."/>
            <person name="Saif S."/>
            <person name="Shea T."/>
            <person name="Shenoy N."/>
            <person name="Sisk P."/>
            <person name="Stolte C."/>
            <person name="Sykes S."/>
            <person name="Thomson T."/>
            <person name="Walk T."/>
            <person name="White J."/>
            <person name="Yandava C."/>
            <person name="Sibley C.D."/>
            <person name="Field T.R."/>
            <person name="Grinwis M."/>
            <person name="Eshaghurshan C.S."/>
            <person name="Surette M.G."/>
            <person name="Haas B."/>
            <person name="Nusbaum C."/>
            <person name="Birren B."/>
        </authorList>
    </citation>
    <scope>NUCLEOTIDE SEQUENCE [LARGE SCALE GENOMIC DNA]</scope>
    <source>
        <strain evidence="4">C505</strain>
    </source>
</reference>
<dbReference type="AlphaFoldDB" id="F2UXY1"/>
<organism evidence="3 4">
    <name type="scientific">Actinomyces viscosus C505</name>
    <dbReference type="NCBI Taxonomy" id="562973"/>
    <lineage>
        <taxon>Bacteria</taxon>
        <taxon>Bacillati</taxon>
        <taxon>Actinomycetota</taxon>
        <taxon>Actinomycetes</taxon>
        <taxon>Actinomycetales</taxon>
        <taxon>Actinomycetaceae</taxon>
        <taxon>Actinomyces</taxon>
    </lineage>
</organism>
<feature type="non-terminal residue" evidence="3">
    <location>
        <position position="1"/>
    </location>
</feature>
<feature type="region of interest" description="Disordered" evidence="1">
    <location>
        <begin position="1"/>
        <end position="54"/>
    </location>
</feature>
<protein>
    <submittedName>
        <fullName evidence="3">Uncharacterized protein</fullName>
    </submittedName>
</protein>
<gene>
    <name evidence="3" type="ORF">HMPREF0059_00934</name>
</gene>
<comment type="caution">
    <text evidence="3">The sequence shown here is derived from an EMBL/GenBank/DDBJ whole genome shotgun (WGS) entry which is preliminary data.</text>
</comment>
<dbReference type="eggNOG" id="ENOG5033D0U">
    <property type="taxonomic scope" value="Bacteria"/>
</dbReference>
<reference evidence="3 4" key="2">
    <citation type="submission" date="2011-10" db="EMBL/GenBank/DDBJ databases">
        <title>The Genome Sequence of Actinomyces viscosus C505.</title>
        <authorList>
            <consortium name="The Broad Institute Genome Sequencing Platform"/>
            <consortium name="The Broad Institute Genome Sequencing Center for Infectious Disease"/>
            <person name="Earl A."/>
            <person name="Ward D."/>
            <person name="Feldgarden M."/>
            <person name="Gevers D."/>
            <person name="Sibley C.D."/>
            <person name="Field T.R."/>
            <person name="Grinwis M."/>
            <person name="Eshaghurshan C.S."/>
            <person name="Surette M.G."/>
            <person name="Young S.K."/>
            <person name="Zeng Q."/>
            <person name="Gargeya S."/>
            <person name="Fitzgerald M."/>
            <person name="Haas B."/>
            <person name="Abouelleil A."/>
            <person name="Alvarado L."/>
            <person name="Arachchi H.M."/>
            <person name="Berlin A."/>
            <person name="Brown A."/>
            <person name="Chapman S.B."/>
            <person name="Chen Z."/>
            <person name="Dunbar C."/>
            <person name="Freedman E."/>
            <person name="Gearin G."/>
            <person name="Goldberg J."/>
            <person name="Griggs A."/>
            <person name="Gujja S."/>
            <person name="Heiman D."/>
            <person name="Howarth C."/>
            <person name="Larson L."/>
            <person name="Lui A."/>
            <person name="MacDonald P.J.P."/>
            <person name="Montmayeur A."/>
            <person name="Murphy C."/>
            <person name="Neiman D."/>
            <person name="Pearson M."/>
            <person name="Priest M."/>
            <person name="Roberts A."/>
            <person name="Saif S."/>
            <person name="Shea T."/>
            <person name="Shenoy N."/>
            <person name="Sisk P."/>
            <person name="Stolte C."/>
            <person name="Sykes S."/>
            <person name="Wortman J."/>
            <person name="Nusbaum C."/>
            <person name="Birren B."/>
        </authorList>
    </citation>
    <scope>NUCLEOTIDE SEQUENCE [LARGE SCALE GENOMIC DNA]</scope>
    <source>
        <strain evidence="3 4">C505</strain>
    </source>
</reference>